<dbReference type="HOGENOM" id="CLU_1394348_0_0_7"/>
<dbReference type="AlphaFoldDB" id="C0QM94"/>
<dbReference type="Proteomes" id="UP000000442">
    <property type="component" value="Chromosome"/>
</dbReference>
<evidence type="ECO:0000256" key="1">
    <source>
        <dbReference type="SAM" id="Phobius"/>
    </source>
</evidence>
<keyword evidence="1" id="KW-1133">Transmembrane helix</keyword>
<keyword evidence="3" id="KW-1185">Reference proteome</keyword>
<dbReference type="RefSeq" id="WP_015905173.1">
    <property type="nucleotide sequence ID" value="NC_012108.1"/>
</dbReference>
<gene>
    <name evidence="2" type="ordered locus">HRM2_33360</name>
</gene>
<protein>
    <submittedName>
        <fullName evidence="2">Mechanosensitive small-conductance channel MscC</fullName>
    </submittedName>
</protein>
<dbReference type="KEGG" id="dat:HRM2_33360"/>
<sequence>MDILRGIDGFTRSLTLIGVEIILLVLWFILAATIVRFIFIRMGSISVLKKYLGLSESVKNRIKAMVIFLCIFTCLTVLGYNGFLLYKQIDVYQHTLSLYQHILSLLAKIPVGFWSQLLIRIGKAIGLAILAHYAIKQLLKLLSKAEDMAKSYEHLKSNDASIAGFFYKASPVIKKQHLVFGYSLCGSFLVFTPDG</sequence>
<dbReference type="EMBL" id="CP001087">
    <property type="protein sequence ID" value="ACN16411.1"/>
    <property type="molecule type" value="Genomic_DNA"/>
</dbReference>
<dbReference type="eggNOG" id="COG0668">
    <property type="taxonomic scope" value="Bacteria"/>
</dbReference>
<evidence type="ECO:0000313" key="3">
    <source>
        <dbReference type="Proteomes" id="UP000000442"/>
    </source>
</evidence>
<organism evidence="2 3">
    <name type="scientific">Desulforapulum autotrophicum (strain ATCC 43914 / DSM 3382 / VKM B-1955 / HRM2)</name>
    <name type="common">Desulfobacterium autotrophicum</name>
    <dbReference type="NCBI Taxonomy" id="177437"/>
    <lineage>
        <taxon>Bacteria</taxon>
        <taxon>Pseudomonadati</taxon>
        <taxon>Thermodesulfobacteriota</taxon>
        <taxon>Desulfobacteria</taxon>
        <taxon>Desulfobacterales</taxon>
        <taxon>Desulfobacteraceae</taxon>
        <taxon>Desulforapulum</taxon>
    </lineage>
</organism>
<accession>C0QM94</accession>
<proteinExistence type="predicted"/>
<keyword evidence="1" id="KW-0812">Transmembrane</keyword>
<reference evidence="2 3" key="1">
    <citation type="journal article" date="2009" name="Environ. Microbiol.">
        <title>Genome sequence of Desulfobacterium autotrophicum HRM2, a marine sulfate reducer oxidizing organic carbon completely to carbon dioxide.</title>
        <authorList>
            <person name="Strittmatter A.W."/>
            <person name="Liesegang H."/>
            <person name="Rabus R."/>
            <person name="Decker I."/>
            <person name="Amann J."/>
            <person name="Andres S."/>
            <person name="Henne A."/>
            <person name="Fricke W.F."/>
            <person name="Martinez-Arias R."/>
            <person name="Bartels D."/>
            <person name="Goesmann A."/>
            <person name="Krause L."/>
            <person name="Puehler A."/>
            <person name="Klenk H.P."/>
            <person name="Richter M."/>
            <person name="Schuler M."/>
            <person name="Gloeckner F.O."/>
            <person name="Meyerdierks A."/>
            <person name="Gottschalk G."/>
            <person name="Amann R."/>
        </authorList>
    </citation>
    <scope>NUCLEOTIDE SEQUENCE [LARGE SCALE GENOMIC DNA]</scope>
    <source>
        <strain evidence="3">ATCC 43914 / DSM 3382 / HRM2</strain>
    </source>
</reference>
<feature type="transmembrane region" description="Helical" evidence="1">
    <location>
        <begin position="64"/>
        <end position="86"/>
    </location>
</feature>
<name>C0QM94_DESAH</name>
<evidence type="ECO:0000313" key="2">
    <source>
        <dbReference type="EMBL" id="ACN16411.1"/>
    </source>
</evidence>
<dbReference type="STRING" id="177437.HRM2_33360"/>
<feature type="transmembrane region" description="Helical" evidence="1">
    <location>
        <begin position="21"/>
        <end position="43"/>
    </location>
</feature>
<keyword evidence="1" id="KW-0472">Membrane</keyword>